<dbReference type="InterPro" id="IPR011006">
    <property type="entry name" value="CheY-like_superfamily"/>
</dbReference>
<dbReference type="InterPro" id="IPR001789">
    <property type="entry name" value="Sig_transdc_resp-reg_receiver"/>
</dbReference>
<dbReference type="PANTHER" id="PTHR44591">
    <property type="entry name" value="STRESS RESPONSE REGULATOR PROTEIN 1"/>
    <property type="match status" value="1"/>
</dbReference>
<dbReference type="AlphaFoldDB" id="X1TYJ7"/>
<dbReference type="Pfam" id="PF00072">
    <property type="entry name" value="Response_reg"/>
    <property type="match status" value="1"/>
</dbReference>
<comment type="caution">
    <text evidence="3">The sequence shown here is derived from an EMBL/GenBank/DDBJ whole genome shotgun (WGS) entry which is preliminary data.</text>
</comment>
<dbReference type="SMART" id="SM00448">
    <property type="entry name" value="REC"/>
    <property type="match status" value="1"/>
</dbReference>
<dbReference type="PROSITE" id="PS50110">
    <property type="entry name" value="RESPONSE_REGULATORY"/>
    <property type="match status" value="1"/>
</dbReference>
<dbReference type="GO" id="GO:0000160">
    <property type="term" value="P:phosphorelay signal transduction system"/>
    <property type="evidence" value="ECO:0007669"/>
    <property type="project" value="InterPro"/>
</dbReference>
<gene>
    <name evidence="3" type="ORF">S12H4_41922</name>
</gene>
<protein>
    <recommendedName>
        <fullName evidence="2">Response regulatory domain-containing protein</fullName>
    </recommendedName>
</protein>
<organism evidence="3">
    <name type="scientific">marine sediment metagenome</name>
    <dbReference type="NCBI Taxonomy" id="412755"/>
    <lineage>
        <taxon>unclassified sequences</taxon>
        <taxon>metagenomes</taxon>
        <taxon>ecological metagenomes</taxon>
    </lineage>
</organism>
<evidence type="ECO:0000259" key="2">
    <source>
        <dbReference type="PROSITE" id="PS50110"/>
    </source>
</evidence>
<name>X1TYJ7_9ZZZZ</name>
<feature type="non-terminal residue" evidence="3">
    <location>
        <position position="1"/>
    </location>
</feature>
<dbReference type="Gene3D" id="3.40.50.2300">
    <property type="match status" value="1"/>
</dbReference>
<evidence type="ECO:0000256" key="1">
    <source>
        <dbReference type="ARBA" id="ARBA00022553"/>
    </source>
</evidence>
<dbReference type="CDD" id="cd00156">
    <property type="entry name" value="REC"/>
    <property type="match status" value="1"/>
</dbReference>
<proteinExistence type="predicted"/>
<sequence>KIIRNSVNSYIDNVYQMLQKDLERKEYDEKSITDSIREAVAVFELHTTFHEELKQKISPLKVSILMLGSFLNEPKKLIESIEDVKNALEELELSVKRHFEEPKLIRYVKKFDILYIEDNELERKTVDTYFKRKDVDIKAVETSEEGLDILKASTPQAILLDIDLKTSNIDGAKLCQMLKSKMLYKAIPIILISALISEKEKKEILTITEADDIIIKPIDKLADLDVLLKFLI</sequence>
<accession>X1TYJ7</accession>
<dbReference type="SUPFAM" id="SSF52172">
    <property type="entry name" value="CheY-like"/>
    <property type="match status" value="1"/>
</dbReference>
<keyword evidence="1" id="KW-0597">Phosphoprotein</keyword>
<reference evidence="3" key="1">
    <citation type="journal article" date="2014" name="Front. Microbiol.">
        <title>High frequency of phylogenetically diverse reductive dehalogenase-homologous genes in deep subseafloor sedimentary metagenomes.</title>
        <authorList>
            <person name="Kawai M."/>
            <person name="Futagami T."/>
            <person name="Toyoda A."/>
            <person name="Takaki Y."/>
            <person name="Nishi S."/>
            <person name="Hori S."/>
            <person name="Arai W."/>
            <person name="Tsubouchi T."/>
            <person name="Morono Y."/>
            <person name="Uchiyama I."/>
            <person name="Ito T."/>
            <person name="Fujiyama A."/>
            <person name="Inagaki F."/>
            <person name="Takami H."/>
        </authorList>
    </citation>
    <scope>NUCLEOTIDE SEQUENCE</scope>
    <source>
        <strain evidence="3">Expedition CK06-06</strain>
    </source>
</reference>
<dbReference type="InterPro" id="IPR050595">
    <property type="entry name" value="Bact_response_regulator"/>
</dbReference>
<feature type="domain" description="Response regulatory" evidence="2">
    <location>
        <begin position="112"/>
        <end position="231"/>
    </location>
</feature>
<evidence type="ECO:0000313" key="3">
    <source>
        <dbReference type="EMBL" id="GAJ10344.1"/>
    </source>
</evidence>
<dbReference type="EMBL" id="BARW01025600">
    <property type="protein sequence ID" value="GAJ10344.1"/>
    <property type="molecule type" value="Genomic_DNA"/>
</dbReference>
<dbReference type="PANTHER" id="PTHR44591:SF3">
    <property type="entry name" value="RESPONSE REGULATORY DOMAIN-CONTAINING PROTEIN"/>
    <property type="match status" value="1"/>
</dbReference>